<keyword evidence="9" id="KW-1185">Reference proteome</keyword>
<comment type="similarity">
    <text evidence="1 6">Belongs to the XseB family.</text>
</comment>
<keyword evidence="5 6" id="KW-0269">Exonuclease</keyword>
<evidence type="ECO:0000313" key="8">
    <source>
        <dbReference type="EMBL" id="MDR7306513.1"/>
    </source>
</evidence>
<feature type="compositionally biased region" description="Polar residues" evidence="7">
    <location>
        <begin position="1"/>
        <end position="11"/>
    </location>
</feature>
<evidence type="ECO:0000256" key="1">
    <source>
        <dbReference type="ARBA" id="ARBA00009998"/>
    </source>
</evidence>
<feature type="compositionally biased region" description="Low complexity" evidence="7">
    <location>
        <begin position="12"/>
        <end position="23"/>
    </location>
</feature>
<organism evidence="8 9">
    <name type="scientific">Rhodoferax saidenbachensis</name>
    <dbReference type="NCBI Taxonomy" id="1484693"/>
    <lineage>
        <taxon>Bacteria</taxon>
        <taxon>Pseudomonadati</taxon>
        <taxon>Pseudomonadota</taxon>
        <taxon>Betaproteobacteria</taxon>
        <taxon>Burkholderiales</taxon>
        <taxon>Comamonadaceae</taxon>
        <taxon>Rhodoferax</taxon>
    </lineage>
</organism>
<dbReference type="NCBIfam" id="TIGR01280">
    <property type="entry name" value="xseB"/>
    <property type="match status" value="1"/>
</dbReference>
<dbReference type="HAMAP" id="MF_00337">
    <property type="entry name" value="Exonuc_7_S"/>
    <property type="match status" value="1"/>
</dbReference>
<dbReference type="Proteomes" id="UP001268089">
    <property type="component" value="Unassembled WGS sequence"/>
</dbReference>
<dbReference type="GO" id="GO:0008855">
    <property type="term" value="F:exodeoxyribonuclease VII activity"/>
    <property type="evidence" value="ECO:0007669"/>
    <property type="project" value="UniProtKB-EC"/>
</dbReference>
<comment type="function">
    <text evidence="6">Bidirectionally degrades single-stranded DNA into large acid-insoluble oligonucleotides, which are then degraded further into small acid-soluble oligonucleotides.</text>
</comment>
<dbReference type="Gene3D" id="1.10.287.1040">
    <property type="entry name" value="Exonuclease VII, small subunit"/>
    <property type="match status" value="1"/>
</dbReference>
<evidence type="ECO:0000256" key="4">
    <source>
        <dbReference type="ARBA" id="ARBA00022801"/>
    </source>
</evidence>
<gene>
    <name evidence="6" type="primary">xseB</name>
    <name evidence="8" type="ORF">J2X15_001796</name>
</gene>
<dbReference type="EMBL" id="JAVDXO010000003">
    <property type="protein sequence ID" value="MDR7306513.1"/>
    <property type="molecule type" value="Genomic_DNA"/>
</dbReference>
<evidence type="ECO:0000256" key="7">
    <source>
        <dbReference type="SAM" id="MobiDB-lite"/>
    </source>
</evidence>
<evidence type="ECO:0000313" key="9">
    <source>
        <dbReference type="Proteomes" id="UP001268089"/>
    </source>
</evidence>
<proteinExistence type="inferred from homology"/>
<dbReference type="Pfam" id="PF02609">
    <property type="entry name" value="Exonuc_VII_S"/>
    <property type="match status" value="1"/>
</dbReference>
<dbReference type="RefSeq" id="WP_310341694.1">
    <property type="nucleotide sequence ID" value="NZ_JAVDXO010000003.1"/>
</dbReference>
<comment type="subunit">
    <text evidence="6">Heterooligomer composed of large and small subunits.</text>
</comment>
<evidence type="ECO:0000256" key="5">
    <source>
        <dbReference type="ARBA" id="ARBA00022839"/>
    </source>
</evidence>
<keyword evidence="2 6" id="KW-0963">Cytoplasm</keyword>
<accession>A0ABU1ZMA6</accession>
<comment type="catalytic activity">
    <reaction evidence="6">
        <text>Exonucleolytic cleavage in either 5'- to 3'- or 3'- to 5'-direction to yield nucleoside 5'-phosphates.</text>
        <dbReference type="EC" id="3.1.11.6"/>
    </reaction>
</comment>
<dbReference type="InterPro" id="IPR003761">
    <property type="entry name" value="Exonuc_VII_S"/>
</dbReference>
<comment type="caution">
    <text evidence="8">The sequence shown here is derived from an EMBL/GenBank/DDBJ whole genome shotgun (WGS) entry which is preliminary data.</text>
</comment>
<dbReference type="PANTHER" id="PTHR34137:SF1">
    <property type="entry name" value="EXODEOXYRIBONUCLEASE 7 SMALL SUBUNIT"/>
    <property type="match status" value="1"/>
</dbReference>
<feature type="region of interest" description="Disordered" evidence="7">
    <location>
        <begin position="1"/>
        <end position="23"/>
    </location>
</feature>
<comment type="subcellular location">
    <subcellularLocation>
        <location evidence="6">Cytoplasm</location>
    </subcellularLocation>
</comment>
<evidence type="ECO:0000256" key="2">
    <source>
        <dbReference type="ARBA" id="ARBA00022490"/>
    </source>
</evidence>
<dbReference type="InterPro" id="IPR037004">
    <property type="entry name" value="Exonuc_VII_ssu_sf"/>
</dbReference>
<protein>
    <recommendedName>
        <fullName evidence="6">Exodeoxyribonuclease 7 small subunit</fullName>
        <ecNumber evidence="6">3.1.11.6</ecNumber>
    </recommendedName>
    <alternativeName>
        <fullName evidence="6">Exodeoxyribonuclease VII small subunit</fullName>
        <shortName evidence="6">Exonuclease VII small subunit</shortName>
    </alternativeName>
</protein>
<dbReference type="SUPFAM" id="SSF116842">
    <property type="entry name" value="XseB-like"/>
    <property type="match status" value="1"/>
</dbReference>
<dbReference type="PANTHER" id="PTHR34137">
    <property type="entry name" value="EXODEOXYRIBONUCLEASE 7 SMALL SUBUNIT"/>
    <property type="match status" value="1"/>
</dbReference>
<sequence length="88" mass="9417">MPKASASSPTLANAAADSSVAPPASYEAAMEELERLVARLESGEMPLDQLLSGYQRGAALLQFCRDKLQAVEEQIKVLDDGALKPWKA</sequence>
<name>A0ABU1ZMA6_9BURK</name>
<evidence type="ECO:0000256" key="6">
    <source>
        <dbReference type="HAMAP-Rule" id="MF_00337"/>
    </source>
</evidence>
<evidence type="ECO:0000256" key="3">
    <source>
        <dbReference type="ARBA" id="ARBA00022722"/>
    </source>
</evidence>
<keyword evidence="3 6" id="KW-0540">Nuclease</keyword>
<dbReference type="NCBIfam" id="NF002141">
    <property type="entry name" value="PRK00977.1-5"/>
    <property type="match status" value="1"/>
</dbReference>
<dbReference type="EC" id="3.1.11.6" evidence="6"/>
<reference evidence="8 9" key="1">
    <citation type="submission" date="2023-07" db="EMBL/GenBank/DDBJ databases">
        <title>Sorghum-associated microbial communities from plants grown in Nebraska, USA.</title>
        <authorList>
            <person name="Schachtman D."/>
        </authorList>
    </citation>
    <scope>NUCLEOTIDE SEQUENCE [LARGE SCALE GENOMIC DNA]</scope>
    <source>
        <strain evidence="8 9">BE308</strain>
    </source>
</reference>
<keyword evidence="4 6" id="KW-0378">Hydrolase</keyword>